<protein>
    <submittedName>
        <fullName evidence="2">(Mediterranean fruit fly) hypothetical protein</fullName>
    </submittedName>
</protein>
<feature type="compositionally biased region" description="Polar residues" evidence="1">
    <location>
        <begin position="399"/>
        <end position="413"/>
    </location>
</feature>
<evidence type="ECO:0000313" key="2">
    <source>
        <dbReference type="EMBL" id="CAD7001770.1"/>
    </source>
</evidence>
<proteinExistence type="predicted"/>
<reference evidence="2" key="1">
    <citation type="submission" date="2020-11" db="EMBL/GenBank/DDBJ databases">
        <authorList>
            <person name="Whitehead M."/>
        </authorList>
    </citation>
    <scope>NUCLEOTIDE SEQUENCE</scope>
    <source>
        <strain evidence="2">EGII</strain>
    </source>
</reference>
<feature type="compositionally biased region" description="Low complexity" evidence="1">
    <location>
        <begin position="827"/>
        <end position="857"/>
    </location>
</feature>
<feature type="region of interest" description="Disordered" evidence="1">
    <location>
        <begin position="371"/>
        <end position="423"/>
    </location>
</feature>
<organism evidence="2 3">
    <name type="scientific">Ceratitis capitata</name>
    <name type="common">Mediterranean fruit fly</name>
    <name type="synonym">Tephritis capitata</name>
    <dbReference type="NCBI Taxonomy" id="7213"/>
    <lineage>
        <taxon>Eukaryota</taxon>
        <taxon>Metazoa</taxon>
        <taxon>Ecdysozoa</taxon>
        <taxon>Arthropoda</taxon>
        <taxon>Hexapoda</taxon>
        <taxon>Insecta</taxon>
        <taxon>Pterygota</taxon>
        <taxon>Neoptera</taxon>
        <taxon>Endopterygota</taxon>
        <taxon>Diptera</taxon>
        <taxon>Brachycera</taxon>
        <taxon>Muscomorpha</taxon>
        <taxon>Tephritoidea</taxon>
        <taxon>Tephritidae</taxon>
        <taxon>Ceratitis</taxon>
        <taxon>Ceratitis</taxon>
    </lineage>
</organism>
<feature type="region of interest" description="Disordered" evidence="1">
    <location>
        <begin position="568"/>
        <end position="590"/>
    </location>
</feature>
<feature type="region of interest" description="Disordered" evidence="1">
    <location>
        <begin position="758"/>
        <end position="878"/>
    </location>
</feature>
<name>A0A811US48_CERCA</name>
<feature type="compositionally biased region" description="Low complexity" evidence="1">
    <location>
        <begin position="766"/>
        <end position="819"/>
    </location>
</feature>
<feature type="region of interest" description="Disordered" evidence="1">
    <location>
        <begin position="78"/>
        <end position="120"/>
    </location>
</feature>
<accession>A0A811US48</accession>
<sequence>MFEATVLSAEPISSSVGSLPIAQNNSMISAQASPPLSSASSEITNEQTLFRDTSHAAGVTVNQNFTTSITAATASISSSTTTTTSDPPNNSSDNVVGSGSASRKTSTASEYTSLSSDYTPDNTITSSASAFTMENPNYANNEDEICSKIIAPPLQSSTGVMNTEARANSLNVFQLEKSEILIHTDEELESFHKSEDIDQCQDNIEEQGKALSRTADVMSFSALSGRKISRFLVNPVISSGGDGTLEVTTNTQFDQIPVTPVFTEMREITSEVKARATETLKKIQKEGEIYIPDSCDKAVVSENFTTTVLITSAPMPMVSSNNVVSSAMPTLSATTVNNVTSNTLEQLKIELENITHAHAFANSVVASLHNTTDQNQIQPQPSTSTFSQQLQHQEEVNKPSPTTTAQSLGQSTPAGIINSARGSSVYNSRRTSLDISGGSDFQHLTTNVIEGVESLYQVPNSQMLTNSGGASCTSAHTPIDPHSEVGVIMGSSSIVSAGAGLAECATGHRQPCGLTKSSLADLEKKLAALRNVDVGDETKVPSTLQSAILKAPDDQRSARKISRFSVSRVQEKRSTTGNGNTFDVPTTPPICTDSQKMRIDLQAITNPTVAPKSSIVNTPTEVNLIPGQYIAVTSTIGSGMNNENPKTHHIYPQTLHQPTFTQLQLVQPTQSYTQSQTANQVLQQQQFLQQLLLQKRAATPAFQPQHLLQSNFSSIQQNILQRHLIQQQMSSVGQHVQQQAPSQVHLAQRPQLLPNQKSTIHIPDASSPGQNQQSQSQSQVPIQQPKNKQVQIQHNNNQQQIHQQSQQQQQVQNSPNQQPFISQPYAQNQQLSQMQSQTQSQNQQHQHSQHSIQQTTQPHIVTQQTQPPYSGGEISDHSVMMPVSNEEPVSLAATHPQLLPTVIQSDIKHNLDSLVNQLCNMRLRSNQHQRLLLLRQRQLIEEDELRLKHYVEYEKFQKALRQSGETQPQVLYVQPPPSQHGFLNLGAENSLSQVRGSKPATNLQSTFATGINQTQPVQQATLQQTHPQQSFQIGQYTNQSTVTSATGNITQEQLAQRQQYFQKFLCQLLSNCGNNIQIPGYCDVVFNNEIVRQCVLTSFTKR</sequence>
<feature type="compositionally biased region" description="Low complexity" evidence="1">
    <location>
        <begin position="78"/>
        <end position="102"/>
    </location>
</feature>
<keyword evidence="3" id="KW-1185">Reference proteome</keyword>
<dbReference type="EMBL" id="CAJHJT010000023">
    <property type="protein sequence ID" value="CAD7001770.1"/>
    <property type="molecule type" value="Genomic_DNA"/>
</dbReference>
<dbReference type="OrthoDB" id="4062651at2759"/>
<feature type="compositionally biased region" description="Polar residues" evidence="1">
    <location>
        <begin position="103"/>
        <end position="120"/>
    </location>
</feature>
<feature type="compositionally biased region" description="Low complexity" evidence="1">
    <location>
        <begin position="376"/>
        <end position="391"/>
    </location>
</feature>
<gene>
    <name evidence="2" type="ORF">CCAP1982_LOCUS10260</name>
</gene>
<dbReference type="Proteomes" id="UP000606786">
    <property type="component" value="Unassembled WGS sequence"/>
</dbReference>
<comment type="caution">
    <text evidence="2">The sequence shown here is derived from an EMBL/GenBank/DDBJ whole genome shotgun (WGS) entry which is preliminary data.</text>
</comment>
<feature type="compositionally biased region" description="Polar residues" evidence="1">
    <location>
        <begin position="575"/>
        <end position="584"/>
    </location>
</feature>
<feature type="compositionally biased region" description="Polar residues" evidence="1">
    <location>
        <begin position="858"/>
        <end position="868"/>
    </location>
</feature>
<dbReference type="AlphaFoldDB" id="A0A811US48"/>
<evidence type="ECO:0000313" key="3">
    <source>
        <dbReference type="Proteomes" id="UP000606786"/>
    </source>
</evidence>
<evidence type="ECO:0000256" key="1">
    <source>
        <dbReference type="SAM" id="MobiDB-lite"/>
    </source>
</evidence>